<evidence type="ECO:0000256" key="8">
    <source>
        <dbReference type="SAM" id="SignalP"/>
    </source>
</evidence>
<name>A0ABN1TWX8_9ACTN</name>
<feature type="signal peptide" evidence="8">
    <location>
        <begin position="1"/>
        <end position="22"/>
    </location>
</feature>
<evidence type="ECO:0000256" key="6">
    <source>
        <dbReference type="ARBA" id="ARBA00023049"/>
    </source>
</evidence>
<keyword evidence="6" id="KW-0482">Metalloprotease</keyword>
<dbReference type="SMART" id="SM00631">
    <property type="entry name" value="Zn_pept"/>
    <property type="match status" value="1"/>
</dbReference>
<evidence type="ECO:0000256" key="5">
    <source>
        <dbReference type="ARBA" id="ARBA00022833"/>
    </source>
</evidence>
<reference evidence="10 11" key="1">
    <citation type="journal article" date="2019" name="Int. J. Syst. Evol. Microbiol.">
        <title>The Global Catalogue of Microorganisms (GCM) 10K type strain sequencing project: providing services to taxonomists for standard genome sequencing and annotation.</title>
        <authorList>
            <consortium name="The Broad Institute Genomics Platform"/>
            <consortium name="The Broad Institute Genome Sequencing Center for Infectious Disease"/>
            <person name="Wu L."/>
            <person name="Ma J."/>
        </authorList>
    </citation>
    <scope>NUCLEOTIDE SEQUENCE [LARGE SCALE GENOMIC DNA]</scope>
    <source>
        <strain evidence="10 11">JCM 13008</strain>
    </source>
</reference>
<comment type="caution">
    <text evidence="7">Lacks conserved residue(s) required for the propagation of feature annotation.</text>
</comment>
<evidence type="ECO:0000313" key="10">
    <source>
        <dbReference type="EMBL" id="GAA1106747.1"/>
    </source>
</evidence>
<dbReference type="EMBL" id="BAAALG010000011">
    <property type="protein sequence ID" value="GAA1106747.1"/>
    <property type="molecule type" value="Genomic_DNA"/>
</dbReference>
<dbReference type="PROSITE" id="PS52035">
    <property type="entry name" value="PEPTIDASE_M14"/>
    <property type="match status" value="1"/>
</dbReference>
<dbReference type="RefSeq" id="WP_343995442.1">
    <property type="nucleotide sequence ID" value="NZ_BAAALG010000011.1"/>
</dbReference>
<evidence type="ECO:0000256" key="3">
    <source>
        <dbReference type="ARBA" id="ARBA00022670"/>
    </source>
</evidence>
<proteinExistence type="inferred from homology"/>
<evidence type="ECO:0000256" key="2">
    <source>
        <dbReference type="ARBA" id="ARBA00005988"/>
    </source>
</evidence>
<organism evidence="10 11">
    <name type="scientific">Nocardioides dubius</name>
    <dbReference type="NCBI Taxonomy" id="317019"/>
    <lineage>
        <taxon>Bacteria</taxon>
        <taxon>Bacillati</taxon>
        <taxon>Actinomycetota</taxon>
        <taxon>Actinomycetes</taxon>
        <taxon>Propionibacteriales</taxon>
        <taxon>Nocardioidaceae</taxon>
        <taxon>Nocardioides</taxon>
    </lineage>
</organism>
<sequence length="269" mass="29745">MRTASALTATIVAALAVSLAPAWPVAGATAADLASRADAAAPTPHPADRARPAVVERKVIGHSRRGRKIIAWRVGDPDAKRTVVVLSTMHGNEPHTRKILYALRDGRPIRGVDMWLIPVLNPDGLHRRTRKNARGVDLNRNYPYDWKRLGGSYYSGPKPASEPETRALMKFLRQVRPSRLVSFHQPLHGVDTDTKNPRFARRLARELRLPRKRFVCGGVCHGTMTGWYNHYFAGAAVTVEYSAKPSTAMLRGPAARGLLRVFGARRSAR</sequence>
<keyword evidence="5" id="KW-0862">Zinc</keyword>
<feature type="domain" description="Peptidase M14" evidence="9">
    <location>
        <begin position="32"/>
        <end position="269"/>
    </location>
</feature>
<gene>
    <name evidence="10" type="ORF">GCM10009668_28190</name>
</gene>
<keyword evidence="11" id="KW-1185">Reference proteome</keyword>
<dbReference type="SUPFAM" id="SSF53187">
    <property type="entry name" value="Zn-dependent exopeptidases"/>
    <property type="match status" value="1"/>
</dbReference>
<comment type="caution">
    <text evidence="10">The sequence shown here is derived from an EMBL/GenBank/DDBJ whole genome shotgun (WGS) entry which is preliminary data.</text>
</comment>
<comment type="similarity">
    <text evidence="2 7">Belongs to the peptidase M14 family.</text>
</comment>
<dbReference type="Pfam" id="PF00246">
    <property type="entry name" value="Peptidase_M14"/>
    <property type="match status" value="1"/>
</dbReference>
<evidence type="ECO:0000256" key="4">
    <source>
        <dbReference type="ARBA" id="ARBA00022801"/>
    </source>
</evidence>
<evidence type="ECO:0000313" key="11">
    <source>
        <dbReference type="Proteomes" id="UP001501581"/>
    </source>
</evidence>
<keyword evidence="8" id="KW-0732">Signal</keyword>
<comment type="cofactor">
    <cofactor evidence="1">
        <name>Zn(2+)</name>
        <dbReference type="ChEBI" id="CHEBI:29105"/>
    </cofactor>
</comment>
<accession>A0ABN1TWX8</accession>
<dbReference type="Proteomes" id="UP001501581">
    <property type="component" value="Unassembled WGS sequence"/>
</dbReference>
<protein>
    <recommendedName>
        <fullName evidence="9">Peptidase M14 domain-containing protein</fullName>
    </recommendedName>
</protein>
<evidence type="ECO:0000259" key="9">
    <source>
        <dbReference type="PROSITE" id="PS52035"/>
    </source>
</evidence>
<feature type="chain" id="PRO_5045240757" description="Peptidase M14 domain-containing protein" evidence="8">
    <location>
        <begin position="23"/>
        <end position="269"/>
    </location>
</feature>
<dbReference type="PANTHER" id="PTHR11705">
    <property type="entry name" value="PROTEASE FAMILY M14 CARBOXYPEPTIDASE A,B"/>
    <property type="match status" value="1"/>
</dbReference>
<dbReference type="Gene3D" id="3.40.630.10">
    <property type="entry name" value="Zn peptidases"/>
    <property type="match status" value="1"/>
</dbReference>
<dbReference type="PANTHER" id="PTHR11705:SF143">
    <property type="entry name" value="SLL0236 PROTEIN"/>
    <property type="match status" value="1"/>
</dbReference>
<evidence type="ECO:0000256" key="7">
    <source>
        <dbReference type="PROSITE-ProRule" id="PRU01379"/>
    </source>
</evidence>
<evidence type="ECO:0000256" key="1">
    <source>
        <dbReference type="ARBA" id="ARBA00001947"/>
    </source>
</evidence>
<keyword evidence="4" id="KW-0378">Hydrolase</keyword>
<dbReference type="InterPro" id="IPR000834">
    <property type="entry name" value="Peptidase_M14"/>
</dbReference>
<keyword evidence="3" id="KW-0645">Protease</keyword>